<comment type="caution">
    <text evidence="2">The sequence shown here is derived from an EMBL/GenBank/DDBJ whole genome shotgun (WGS) entry which is preliminary data.</text>
</comment>
<dbReference type="PANTHER" id="PTHR31286:SF179">
    <property type="entry name" value="RNASE H TYPE-1 DOMAIN-CONTAINING PROTEIN"/>
    <property type="match status" value="1"/>
</dbReference>
<protein>
    <recommendedName>
        <fullName evidence="3">DUF4283 domain-containing protein</fullName>
    </recommendedName>
</protein>
<evidence type="ECO:0000313" key="2">
    <source>
        <dbReference type="EMBL" id="KAL0283416.1"/>
    </source>
</evidence>
<dbReference type="PANTHER" id="PTHR31286">
    <property type="entry name" value="GLYCINE-RICH CELL WALL STRUCTURAL PROTEIN 1.8-LIKE"/>
    <property type="match status" value="1"/>
</dbReference>
<reference evidence="2" key="1">
    <citation type="submission" date="2020-06" db="EMBL/GenBank/DDBJ databases">
        <authorList>
            <person name="Li T."/>
            <person name="Hu X."/>
            <person name="Zhang T."/>
            <person name="Song X."/>
            <person name="Zhang H."/>
            <person name="Dai N."/>
            <person name="Sheng W."/>
            <person name="Hou X."/>
            <person name="Wei L."/>
        </authorList>
    </citation>
    <scope>NUCLEOTIDE SEQUENCE</scope>
    <source>
        <strain evidence="2">G02</strain>
        <tissue evidence="2">Leaf</tissue>
    </source>
</reference>
<gene>
    <name evidence="2" type="ORF">Sradi_7230000</name>
</gene>
<dbReference type="EMBL" id="JACGWJ010001286">
    <property type="protein sequence ID" value="KAL0283416.1"/>
    <property type="molecule type" value="Genomic_DNA"/>
</dbReference>
<sequence length="553" mass="62389">MRVFKWTPTFTPTQESSVVPIWVSFPELPAHLFRKDALFSVASMIGSPLQVDTLTLNKSKLSQARVCVEIDLLKPINEELDLLVNGVTIVQKVIFEQLPEYCSLCKHVGHKDVNCFSKGNAPRPPPRSNLYPRQRQVAGTGMKQTRDKGKKVFEQVNRTERNSAPFTSEKAECSKANQNGDDNRDGNERKCNNSGNDNPEMNFEKNRVANVDENERECDNCFDLVPFSPNPFVVLSDNYIDANDYDVLGDNVTINDMTCTTRKDKTDQLQRCTLNRVADEYLSPPENFYDFDTELANELENDLVEHGSDDSCEQRESGSESPNSSFEDGAIRGKIDDANVYVNVVDNITDDTGNENLHGDGVGNVEHALVEHAIVENDDENGVLTVEVNQNDAENDAIIDDETCGLEIENLVYTIENEKENGDGVEGVGKNEPHNDGFFSLGALILRPDKFACDLMKRTLWMKIDSALRLFETVKQFGVVMKGIEEDVEEVIKRNQLAVRSGILYQKCILIFDRVSQLYLKPHDERSPPIATRTRRRKKGKNPLEPPDDIHYF</sequence>
<feature type="region of interest" description="Disordered" evidence="1">
    <location>
        <begin position="306"/>
        <end position="329"/>
    </location>
</feature>
<feature type="region of interest" description="Disordered" evidence="1">
    <location>
        <begin position="526"/>
        <end position="553"/>
    </location>
</feature>
<feature type="compositionally biased region" description="Basic and acidic residues" evidence="1">
    <location>
        <begin position="181"/>
        <end position="191"/>
    </location>
</feature>
<evidence type="ECO:0008006" key="3">
    <source>
        <dbReference type="Google" id="ProtNLM"/>
    </source>
</evidence>
<reference evidence="2" key="2">
    <citation type="journal article" date="2024" name="Plant">
        <title>Genomic evolution and insights into agronomic trait innovations of Sesamum species.</title>
        <authorList>
            <person name="Miao H."/>
            <person name="Wang L."/>
            <person name="Qu L."/>
            <person name="Liu H."/>
            <person name="Sun Y."/>
            <person name="Le M."/>
            <person name="Wang Q."/>
            <person name="Wei S."/>
            <person name="Zheng Y."/>
            <person name="Lin W."/>
            <person name="Duan Y."/>
            <person name="Cao H."/>
            <person name="Xiong S."/>
            <person name="Wang X."/>
            <person name="Wei L."/>
            <person name="Li C."/>
            <person name="Ma Q."/>
            <person name="Ju M."/>
            <person name="Zhao R."/>
            <person name="Li G."/>
            <person name="Mu C."/>
            <person name="Tian Q."/>
            <person name="Mei H."/>
            <person name="Zhang T."/>
            <person name="Gao T."/>
            <person name="Zhang H."/>
        </authorList>
    </citation>
    <scope>NUCLEOTIDE SEQUENCE</scope>
    <source>
        <strain evidence="2">G02</strain>
    </source>
</reference>
<accession>A0AAW2IN54</accession>
<feature type="compositionally biased region" description="Basic and acidic residues" evidence="1">
    <location>
        <begin position="306"/>
        <end position="318"/>
    </location>
</feature>
<dbReference type="AlphaFoldDB" id="A0AAW2IN54"/>
<feature type="region of interest" description="Disordered" evidence="1">
    <location>
        <begin position="118"/>
        <end position="202"/>
    </location>
</feature>
<feature type="compositionally biased region" description="Basic and acidic residues" evidence="1">
    <location>
        <begin position="144"/>
        <end position="161"/>
    </location>
</feature>
<dbReference type="InterPro" id="IPR040256">
    <property type="entry name" value="At4g02000-like"/>
</dbReference>
<proteinExistence type="predicted"/>
<evidence type="ECO:0000256" key="1">
    <source>
        <dbReference type="SAM" id="MobiDB-lite"/>
    </source>
</evidence>
<name>A0AAW2IN54_SESRA</name>
<organism evidence="2">
    <name type="scientific">Sesamum radiatum</name>
    <name type="common">Black benniseed</name>
    <dbReference type="NCBI Taxonomy" id="300843"/>
    <lineage>
        <taxon>Eukaryota</taxon>
        <taxon>Viridiplantae</taxon>
        <taxon>Streptophyta</taxon>
        <taxon>Embryophyta</taxon>
        <taxon>Tracheophyta</taxon>
        <taxon>Spermatophyta</taxon>
        <taxon>Magnoliopsida</taxon>
        <taxon>eudicotyledons</taxon>
        <taxon>Gunneridae</taxon>
        <taxon>Pentapetalae</taxon>
        <taxon>asterids</taxon>
        <taxon>lamiids</taxon>
        <taxon>Lamiales</taxon>
        <taxon>Pedaliaceae</taxon>
        <taxon>Sesamum</taxon>
    </lineage>
</organism>